<evidence type="ECO:0000256" key="3">
    <source>
        <dbReference type="ARBA" id="ARBA00023134"/>
    </source>
</evidence>
<protein>
    <recommendedName>
        <fullName evidence="5">AIG1-type G domain-containing protein</fullName>
    </recommendedName>
</protein>
<dbReference type="CDD" id="cd01852">
    <property type="entry name" value="AIG1"/>
    <property type="match status" value="1"/>
</dbReference>
<keyword evidence="3" id="KW-0342">GTP-binding</keyword>
<dbReference type="Gene3D" id="3.40.50.300">
    <property type="entry name" value="P-loop containing nucleotide triphosphate hydrolases"/>
    <property type="match status" value="3"/>
</dbReference>
<feature type="region of interest" description="Disordered" evidence="4">
    <location>
        <begin position="653"/>
        <end position="676"/>
    </location>
</feature>
<evidence type="ECO:0000259" key="5">
    <source>
        <dbReference type="PROSITE" id="PS51720"/>
    </source>
</evidence>
<keyword evidence="2" id="KW-0547">Nucleotide-binding</keyword>
<dbReference type="PANTHER" id="PTHR10903">
    <property type="entry name" value="GTPASE, IMAP FAMILY MEMBER-RELATED"/>
    <property type="match status" value="1"/>
</dbReference>
<dbReference type="InterPro" id="IPR045058">
    <property type="entry name" value="GIMA/IAN/Toc"/>
</dbReference>
<evidence type="ECO:0000313" key="7">
    <source>
        <dbReference type="Proteomes" id="UP001345963"/>
    </source>
</evidence>
<comment type="similarity">
    <text evidence="1">Belongs to the TRAFAC class TrmE-Era-EngA-EngB-Septin-like GTPase superfamily. AIG1/Toc34/Toc159-like paraseptin GTPase family. IAN subfamily.</text>
</comment>
<feature type="compositionally biased region" description="Basic and acidic residues" evidence="4">
    <location>
        <begin position="1047"/>
        <end position="1075"/>
    </location>
</feature>
<dbReference type="PANTHER" id="PTHR10903:SF188">
    <property type="entry name" value="GTPASE IMAP FAMILY MEMBER 2-LIKE-RELATED"/>
    <property type="match status" value="1"/>
</dbReference>
<feature type="region of interest" description="Disordered" evidence="4">
    <location>
        <begin position="1040"/>
        <end position="1075"/>
    </location>
</feature>
<dbReference type="InterPro" id="IPR006703">
    <property type="entry name" value="G_AIG1"/>
</dbReference>
<organism evidence="6 7">
    <name type="scientific">Ataeniobius toweri</name>
    <dbReference type="NCBI Taxonomy" id="208326"/>
    <lineage>
        <taxon>Eukaryota</taxon>
        <taxon>Metazoa</taxon>
        <taxon>Chordata</taxon>
        <taxon>Craniata</taxon>
        <taxon>Vertebrata</taxon>
        <taxon>Euteleostomi</taxon>
        <taxon>Actinopterygii</taxon>
        <taxon>Neopterygii</taxon>
        <taxon>Teleostei</taxon>
        <taxon>Neoteleostei</taxon>
        <taxon>Acanthomorphata</taxon>
        <taxon>Ovalentaria</taxon>
        <taxon>Atherinomorphae</taxon>
        <taxon>Cyprinodontiformes</taxon>
        <taxon>Goodeidae</taxon>
        <taxon>Ataeniobius</taxon>
    </lineage>
</organism>
<feature type="domain" description="AIG1-type G" evidence="5">
    <location>
        <begin position="173"/>
        <end position="378"/>
    </location>
</feature>
<proteinExistence type="inferred from homology"/>
<accession>A0ABU7AIM9</accession>
<evidence type="ECO:0000256" key="4">
    <source>
        <dbReference type="SAM" id="MobiDB-lite"/>
    </source>
</evidence>
<evidence type="ECO:0000256" key="2">
    <source>
        <dbReference type="ARBA" id="ARBA00022741"/>
    </source>
</evidence>
<feature type="region of interest" description="Disordered" evidence="4">
    <location>
        <begin position="696"/>
        <end position="787"/>
    </location>
</feature>
<feature type="domain" description="AIG1-type G" evidence="5">
    <location>
        <begin position="392"/>
        <end position="595"/>
    </location>
</feature>
<dbReference type="PROSITE" id="PS51720">
    <property type="entry name" value="G_AIG1"/>
    <property type="match status" value="2"/>
</dbReference>
<feature type="region of interest" description="Disordered" evidence="4">
    <location>
        <begin position="834"/>
        <end position="859"/>
    </location>
</feature>
<reference evidence="6 7" key="1">
    <citation type="submission" date="2021-07" db="EMBL/GenBank/DDBJ databases">
        <authorList>
            <person name="Palmer J.M."/>
        </authorList>
    </citation>
    <scope>NUCLEOTIDE SEQUENCE [LARGE SCALE GENOMIC DNA]</scope>
    <source>
        <strain evidence="6 7">AT_MEX2019</strain>
        <tissue evidence="6">Muscle</tissue>
    </source>
</reference>
<evidence type="ECO:0000256" key="1">
    <source>
        <dbReference type="ARBA" id="ARBA00008535"/>
    </source>
</evidence>
<dbReference type="Pfam" id="PF04548">
    <property type="entry name" value="AIG1"/>
    <property type="match status" value="3"/>
</dbReference>
<gene>
    <name evidence="6" type="ORF">ATANTOWER_022785</name>
</gene>
<keyword evidence="7" id="KW-1185">Reference proteome</keyword>
<dbReference type="SUPFAM" id="SSF52540">
    <property type="entry name" value="P-loop containing nucleoside triphosphate hydrolases"/>
    <property type="match status" value="3"/>
</dbReference>
<dbReference type="EMBL" id="JAHUTI010014838">
    <property type="protein sequence ID" value="MED6237324.1"/>
    <property type="molecule type" value="Genomic_DNA"/>
</dbReference>
<comment type="caution">
    <text evidence="6">The sequence shown here is derived from an EMBL/GenBank/DDBJ whole genome shotgun (WGS) entry which is preliminary data.</text>
</comment>
<evidence type="ECO:0000313" key="6">
    <source>
        <dbReference type="EMBL" id="MED6237324.1"/>
    </source>
</evidence>
<sequence>MLGKSEDKKTKLGNLIIGEQRFHQQKQIVASCGEWRGKPVTVVKTSDMFSLTEEKIQREVKNCVRLCHPGPDVLLLLVKPSEFTEDNRETLKFILSLFDQDAFKHAMVVLTNNSDKCSSVTELLKLVQERCYNMKNNDLSLLMKEIEKIMHENKGTYLTSREETSRIMTVKAKPALNLVLCGRRGAEKTSAAKVILGQRELHSASNSSECVRNQGQVCGRWVSLVELPALYGEAQQKVMEESFRCISLCDPEGVHAFILVLPVGPLTDEDKGELQTLQDTFSSRVNDFTMVLFTVESDPAAPAVVNFVKENKDIQELCQSCGGRYDVLNIKDDKEIFKIFESLQEKGLDKACCYSTETFVHAQIERITELQARIQDSKVKGVISCDEEKQSSDCLRIALIGKTGNGKSSSGNTIVGKREFKEESSQTSVTRHCEKYKSEVNGHPVVVVDTPGLFDTSLSPDEINDELTKCISLLAPGPHVFLLVLQIGRFTSEEKETLKLIRKVFGKSAEKFTIILFTRGDDLEHDNISIEDYIENKCEESCRKLIKDCGERYHVFNNRKSQNNTQVNELITKICMLLKENGGSFYTSDMLQEAEAAIKKEMDKIIKDTEYKMEELKRKHQDEINEIRRRTREQIQKIDKEKEQREKELKDLQENINKEHEKKKKEQEVRETVDKVKEQQEVIKMKALEQKIQEMEKKLQTESSLKEIIQRDLDRSKEEMRQQQETWEKERNDLKDKRKREDEQKEEKIVKLQEQYEQKREYSEHQAKEEARIRKEQEEEWKKSEEEYKKKIETLESEMKTLAEEARKKAEESNEFRQRKERDFAALIEEHMEEVSSLKEEMQEKQEEYERLKDLSEHKETDLKQKMNELQNKHKQEMTDLVLVLLTEKKENKKRIRLMQEKQRREVNNLYKLLSNEHRRKEKDQIEILKKNHKKEIKDLKNEDLARPEDLMVKRKMLSIKHDQEINEVKLELLNHHQQTQKDQVEKLEKQHKEKLDQFKQQLLEENTENEKREINKLQKKHGQEMIELKQLIVTEDEVENREELDELQKKHEREMNELKGKLLSPEEKQSCSIS</sequence>
<dbReference type="Proteomes" id="UP001345963">
    <property type="component" value="Unassembled WGS sequence"/>
</dbReference>
<dbReference type="InterPro" id="IPR027417">
    <property type="entry name" value="P-loop_NTPase"/>
</dbReference>
<name>A0ABU7AIM9_9TELE</name>